<dbReference type="InterPro" id="IPR000182">
    <property type="entry name" value="GNAT_dom"/>
</dbReference>
<dbReference type="GO" id="GO:0016747">
    <property type="term" value="F:acyltransferase activity, transferring groups other than amino-acyl groups"/>
    <property type="evidence" value="ECO:0007669"/>
    <property type="project" value="InterPro"/>
</dbReference>
<dbReference type="EMBL" id="KV878983">
    <property type="protein sequence ID" value="OJJ97095.1"/>
    <property type="molecule type" value="Genomic_DNA"/>
</dbReference>
<dbReference type="PANTHER" id="PTHR34815:SF4">
    <property type="entry name" value="N-ACETYLTRANSFERASE DOMAIN-CONTAINING PROTEIN"/>
    <property type="match status" value="1"/>
</dbReference>
<name>A0A1L9WLP4_ASPA1</name>
<feature type="domain" description="N-acetyltransferase" evidence="1">
    <location>
        <begin position="22"/>
        <end position="207"/>
    </location>
</feature>
<dbReference type="AlphaFoldDB" id="A0A1L9WLP4"/>
<evidence type="ECO:0000313" key="2">
    <source>
        <dbReference type="EMBL" id="OJJ97095.1"/>
    </source>
</evidence>
<organism evidence="2 3">
    <name type="scientific">Aspergillus aculeatus (strain ATCC 16872 / CBS 172.66 / WB 5094)</name>
    <dbReference type="NCBI Taxonomy" id="690307"/>
    <lineage>
        <taxon>Eukaryota</taxon>
        <taxon>Fungi</taxon>
        <taxon>Dikarya</taxon>
        <taxon>Ascomycota</taxon>
        <taxon>Pezizomycotina</taxon>
        <taxon>Eurotiomycetes</taxon>
        <taxon>Eurotiomycetidae</taxon>
        <taxon>Eurotiales</taxon>
        <taxon>Aspergillaceae</taxon>
        <taxon>Aspergillus</taxon>
        <taxon>Aspergillus subgen. Circumdati</taxon>
    </lineage>
</organism>
<dbReference type="OMA" id="TCWILVD"/>
<sequence length="396" mass="45217">MIAADNNYTNGVALPQGDSPDLVLVPATPAEKNEALKLNSIAWKGRLDLDTYIARESHLHAQQLIKHGLTSWILVDNREPVGERTILGSCETYKKKAWLAHDGRVEDVSTHGIGSVYCRPEFRGKGYAKRMMEELSKKVDTWNMESESRKKALFSILFSDIGKNFYAQFGWKPFLSSHFALPAIAEEQYSSTGAEDILPKVMTLTAEDVRDRVCNEQILEKEREFLRVESLKTHTPKIAIAPDYDHLKWHWAREEFFVKSLFPDREAPAVKGAGEEAARVYCAWNRNFGSEPEENTLYILRWVYEEPTSPEETQRTVKAMAAILKRAQFEAHKWNMSTVEFWNPTPLLQKAVAMIAPNAELVHRQKDSIASLRWSGAEHGLGETVEWCLNEKYAWC</sequence>
<dbReference type="STRING" id="690307.A0A1L9WLP4"/>
<dbReference type="RefSeq" id="XP_020053435.1">
    <property type="nucleotide sequence ID" value="XM_020199915.1"/>
</dbReference>
<dbReference type="GeneID" id="30973729"/>
<keyword evidence="3" id="KW-1185">Reference proteome</keyword>
<proteinExistence type="predicted"/>
<evidence type="ECO:0000259" key="1">
    <source>
        <dbReference type="PROSITE" id="PS51186"/>
    </source>
</evidence>
<dbReference type="Pfam" id="PF13508">
    <property type="entry name" value="Acetyltransf_7"/>
    <property type="match status" value="1"/>
</dbReference>
<dbReference type="VEuPathDB" id="FungiDB:ASPACDRAFT_32899"/>
<dbReference type="CDD" id="cd04301">
    <property type="entry name" value="NAT_SF"/>
    <property type="match status" value="1"/>
</dbReference>
<protein>
    <recommendedName>
        <fullName evidence="1">N-acetyltransferase domain-containing protein</fullName>
    </recommendedName>
</protein>
<dbReference type="Pfam" id="PF22998">
    <property type="entry name" value="GNAT_LYC1-like"/>
    <property type="match status" value="1"/>
</dbReference>
<dbReference type="InterPro" id="IPR016181">
    <property type="entry name" value="Acyl_CoA_acyltransferase"/>
</dbReference>
<dbReference type="Gene3D" id="3.40.630.30">
    <property type="match status" value="1"/>
</dbReference>
<dbReference type="Proteomes" id="UP000184546">
    <property type="component" value="Unassembled WGS sequence"/>
</dbReference>
<evidence type="ECO:0000313" key="3">
    <source>
        <dbReference type="Proteomes" id="UP000184546"/>
    </source>
</evidence>
<dbReference type="PROSITE" id="PS51186">
    <property type="entry name" value="GNAT"/>
    <property type="match status" value="1"/>
</dbReference>
<gene>
    <name evidence="2" type="ORF">ASPACDRAFT_32899</name>
</gene>
<accession>A0A1L9WLP4</accession>
<dbReference type="InterPro" id="IPR053013">
    <property type="entry name" value="LAT"/>
</dbReference>
<dbReference type="InterPro" id="IPR055100">
    <property type="entry name" value="GNAT_LYC1-like"/>
</dbReference>
<dbReference type="OrthoDB" id="2020070at2759"/>
<dbReference type="SUPFAM" id="SSF55729">
    <property type="entry name" value="Acyl-CoA N-acyltransferases (Nat)"/>
    <property type="match status" value="1"/>
</dbReference>
<dbReference type="PANTHER" id="PTHR34815">
    <property type="entry name" value="LYSINE ACETYLTRANSFERASE"/>
    <property type="match status" value="1"/>
</dbReference>
<reference evidence="3" key="1">
    <citation type="journal article" date="2017" name="Genome Biol.">
        <title>Comparative genomics reveals high biological diversity and specific adaptations in the industrially and medically important fungal genus Aspergillus.</title>
        <authorList>
            <person name="de Vries R.P."/>
            <person name="Riley R."/>
            <person name="Wiebenga A."/>
            <person name="Aguilar-Osorio G."/>
            <person name="Amillis S."/>
            <person name="Uchima C.A."/>
            <person name="Anderluh G."/>
            <person name="Asadollahi M."/>
            <person name="Askin M."/>
            <person name="Barry K."/>
            <person name="Battaglia E."/>
            <person name="Bayram O."/>
            <person name="Benocci T."/>
            <person name="Braus-Stromeyer S.A."/>
            <person name="Caldana C."/>
            <person name="Canovas D."/>
            <person name="Cerqueira G.C."/>
            <person name="Chen F."/>
            <person name="Chen W."/>
            <person name="Choi C."/>
            <person name="Clum A."/>
            <person name="Dos Santos R.A."/>
            <person name="Damasio A.R."/>
            <person name="Diallinas G."/>
            <person name="Emri T."/>
            <person name="Fekete E."/>
            <person name="Flipphi M."/>
            <person name="Freyberg S."/>
            <person name="Gallo A."/>
            <person name="Gournas C."/>
            <person name="Habgood R."/>
            <person name="Hainaut M."/>
            <person name="Harispe M.L."/>
            <person name="Henrissat B."/>
            <person name="Hilden K.S."/>
            <person name="Hope R."/>
            <person name="Hossain A."/>
            <person name="Karabika E."/>
            <person name="Karaffa L."/>
            <person name="Karanyi Z."/>
            <person name="Krasevec N."/>
            <person name="Kuo A."/>
            <person name="Kusch H."/>
            <person name="LaButti K."/>
            <person name="Lagendijk E.L."/>
            <person name="Lapidus A."/>
            <person name="Levasseur A."/>
            <person name="Lindquist E."/>
            <person name="Lipzen A."/>
            <person name="Logrieco A.F."/>
            <person name="MacCabe A."/>
            <person name="Maekelae M.R."/>
            <person name="Malavazi I."/>
            <person name="Melin P."/>
            <person name="Meyer V."/>
            <person name="Mielnichuk N."/>
            <person name="Miskei M."/>
            <person name="Molnar A.P."/>
            <person name="Mule G."/>
            <person name="Ngan C.Y."/>
            <person name="Orejas M."/>
            <person name="Orosz E."/>
            <person name="Ouedraogo J.P."/>
            <person name="Overkamp K.M."/>
            <person name="Park H.-S."/>
            <person name="Perrone G."/>
            <person name="Piumi F."/>
            <person name="Punt P.J."/>
            <person name="Ram A.F."/>
            <person name="Ramon A."/>
            <person name="Rauscher S."/>
            <person name="Record E."/>
            <person name="Riano-Pachon D.M."/>
            <person name="Robert V."/>
            <person name="Roehrig J."/>
            <person name="Ruller R."/>
            <person name="Salamov A."/>
            <person name="Salih N.S."/>
            <person name="Samson R.A."/>
            <person name="Sandor E."/>
            <person name="Sanguinetti M."/>
            <person name="Schuetze T."/>
            <person name="Sepcic K."/>
            <person name="Shelest E."/>
            <person name="Sherlock G."/>
            <person name="Sophianopoulou V."/>
            <person name="Squina F.M."/>
            <person name="Sun H."/>
            <person name="Susca A."/>
            <person name="Todd R.B."/>
            <person name="Tsang A."/>
            <person name="Unkles S.E."/>
            <person name="van de Wiele N."/>
            <person name="van Rossen-Uffink D."/>
            <person name="Oliveira J.V."/>
            <person name="Vesth T.C."/>
            <person name="Visser J."/>
            <person name="Yu J.-H."/>
            <person name="Zhou M."/>
            <person name="Andersen M.R."/>
            <person name="Archer D.B."/>
            <person name="Baker S.E."/>
            <person name="Benoit I."/>
            <person name="Brakhage A.A."/>
            <person name="Braus G.H."/>
            <person name="Fischer R."/>
            <person name="Frisvad J.C."/>
            <person name="Goldman G.H."/>
            <person name="Houbraken J."/>
            <person name="Oakley B."/>
            <person name="Pocsi I."/>
            <person name="Scazzocchio C."/>
            <person name="Seiboth B."/>
            <person name="vanKuyk P.A."/>
            <person name="Wortman J."/>
            <person name="Dyer P.S."/>
            <person name="Grigoriev I.V."/>
        </authorList>
    </citation>
    <scope>NUCLEOTIDE SEQUENCE [LARGE SCALE GENOMIC DNA]</scope>
    <source>
        <strain evidence="3">ATCC 16872 / CBS 172.66 / WB 5094</strain>
    </source>
</reference>